<reference evidence="1 2" key="1">
    <citation type="submission" date="2020-05" db="EMBL/GenBank/DDBJ databases">
        <title>Electrophorus electricus (electric eel) genome, fEleEle1, primary haplotype.</title>
        <authorList>
            <person name="Myers G."/>
            <person name="Meyer A."/>
            <person name="Fedrigo O."/>
            <person name="Formenti G."/>
            <person name="Rhie A."/>
            <person name="Tracey A."/>
            <person name="Sims Y."/>
            <person name="Jarvis E.D."/>
        </authorList>
    </citation>
    <scope>NUCLEOTIDE SEQUENCE [LARGE SCALE GENOMIC DNA]</scope>
</reference>
<accession>A0AAY5E916</accession>
<protein>
    <submittedName>
        <fullName evidence="1">Uncharacterized protein</fullName>
    </submittedName>
</protein>
<reference evidence="1" key="3">
    <citation type="submission" date="2025-09" db="UniProtKB">
        <authorList>
            <consortium name="Ensembl"/>
        </authorList>
    </citation>
    <scope>IDENTIFICATION</scope>
</reference>
<dbReference type="AlphaFoldDB" id="A0AAY5E916"/>
<evidence type="ECO:0000313" key="1">
    <source>
        <dbReference type="Ensembl" id="ENSEEEP00000053019.1"/>
    </source>
</evidence>
<name>A0AAY5E916_ELEEL</name>
<reference evidence="1" key="2">
    <citation type="submission" date="2025-08" db="UniProtKB">
        <authorList>
            <consortium name="Ensembl"/>
        </authorList>
    </citation>
    <scope>IDENTIFICATION</scope>
</reference>
<dbReference type="GeneTree" id="ENSGT00940000177163"/>
<proteinExistence type="predicted"/>
<sequence length="127" mass="14019">MRVNCLKKKSSMVKIDYTQLRPEEVLALATGYTESNLWVDWTMQQARDQHLSECVACAAARPELITTHAPLYASADPNGYACMLALTHLAEPENCNTLSENFPPIDNLTKTGPFTPVKGVGTCTCWV</sequence>
<dbReference type="Proteomes" id="UP000314983">
    <property type="component" value="Chromosome 22"/>
</dbReference>
<keyword evidence="2" id="KW-1185">Reference proteome</keyword>
<evidence type="ECO:0000313" key="2">
    <source>
        <dbReference type="Proteomes" id="UP000314983"/>
    </source>
</evidence>
<organism evidence="1 2">
    <name type="scientific">Electrophorus electricus</name>
    <name type="common">Electric eel</name>
    <name type="synonym">Gymnotus electricus</name>
    <dbReference type="NCBI Taxonomy" id="8005"/>
    <lineage>
        <taxon>Eukaryota</taxon>
        <taxon>Metazoa</taxon>
        <taxon>Chordata</taxon>
        <taxon>Craniata</taxon>
        <taxon>Vertebrata</taxon>
        <taxon>Euteleostomi</taxon>
        <taxon>Actinopterygii</taxon>
        <taxon>Neopterygii</taxon>
        <taxon>Teleostei</taxon>
        <taxon>Ostariophysi</taxon>
        <taxon>Gymnotiformes</taxon>
        <taxon>Gymnotoidei</taxon>
        <taxon>Gymnotidae</taxon>
        <taxon>Electrophorus</taxon>
    </lineage>
</organism>
<dbReference type="Ensembl" id="ENSEEET00000061143.1">
    <property type="protein sequence ID" value="ENSEEEP00000053019.1"/>
    <property type="gene ID" value="ENSEEEG00000028596.1"/>
</dbReference>